<dbReference type="SUPFAM" id="SSF103473">
    <property type="entry name" value="MFS general substrate transporter"/>
    <property type="match status" value="1"/>
</dbReference>
<keyword evidence="3 6" id="KW-1133">Transmembrane helix</keyword>
<protein>
    <submittedName>
        <fullName evidence="7">Uncharacterized protein</fullName>
    </submittedName>
</protein>
<evidence type="ECO:0000313" key="8">
    <source>
        <dbReference type="Proteomes" id="UP000769157"/>
    </source>
</evidence>
<dbReference type="InterPro" id="IPR051617">
    <property type="entry name" value="UNC-93-like_regulator"/>
</dbReference>
<evidence type="ECO:0000256" key="6">
    <source>
        <dbReference type="SAM" id="Phobius"/>
    </source>
</evidence>
<reference evidence="7" key="1">
    <citation type="journal article" date="2021" name="Open Biol.">
        <title>Shared evolutionary footprints suggest mitochondrial oxidative damage underlies multiple complex I losses in fungi.</title>
        <authorList>
            <person name="Schikora-Tamarit M.A."/>
            <person name="Marcet-Houben M."/>
            <person name="Nosek J."/>
            <person name="Gabaldon T."/>
        </authorList>
    </citation>
    <scope>NUCLEOTIDE SEQUENCE</scope>
    <source>
        <strain evidence="7">CBS6075</strain>
    </source>
</reference>
<dbReference type="InterPro" id="IPR036259">
    <property type="entry name" value="MFS_trans_sf"/>
</dbReference>
<dbReference type="OrthoDB" id="196103at2759"/>
<proteinExistence type="predicted"/>
<keyword evidence="2 6" id="KW-0812">Transmembrane</keyword>
<reference evidence="7" key="2">
    <citation type="submission" date="2021-01" db="EMBL/GenBank/DDBJ databases">
        <authorList>
            <person name="Schikora-Tamarit M.A."/>
        </authorList>
    </citation>
    <scope>NUCLEOTIDE SEQUENCE</scope>
    <source>
        <strain evidence="7">CBS6075</strain>
    </source>
</reference>
<dbReference type="RefSeq" id="XP_046063789.1">
    <property type="nucleotide sequence ID" value="XM_046209022.1"/>
</dbReference>
<feature type="transmembrane region" description="Helical" evidence="6">
    <location>
        <begin position="166"/>
        <end position="187"/>
    </location>
</feature>
<evidence type="ECO:0000256" key="4">
    <source>
        <dbReference type="ARBA" id="ARBA00023136"/>
    </source>
</evidence>
<evidence type="ECO:0000256" key="1">
    <source>
        <dbReference type="ARBA" id="ARBA00004141"/>
    </source>
</evidence>
<feature type="transmembrane region" description="Helical" evidence="6">
    <location>
        <begin position="288"/>
        <end position="311"/>
    </location>
</feature>
<gene>
    <name evidence="7" type="ORF">OGAPHI_000879</name>
</gene>
<dbReference type="InterPro" id="IPR011701">
    <property type="entry name" value="MFS"/>
</dbReference>
<feature type="transmembrane region" description="Helical" evidence="6">
    <location>
        <begin position="363"/>
        <end position="384"/>
    </location>
</feature>
<dbReference type="GeneID" id="70232847"/>
<comment type="caution">
    <text evidence="7">The sequence shown here is derived from an EMBL/GenBank/DDBJ whole genome shotgun (WGS) entry which is preliminary data.</text>
</comment>
<feature type="compositionally biased region" description="Basic and acidic residues" evidence="5">
    <location>
        <begin position="663"/>
        <end position="680"/>
    </location>
</feature>
<sequence>MASFDNNDKEASLNEITVATPTDSEKIPAISSVSWFRSTFFQATVVGFVALLAPGLYNAMQSTGAAGMFTPYLTMRANAILNTLMFLVCIGGSTVSNLIGLKYTFILGTTGYPLYAAAMYCNNRYGTEWFVYLGAAACGLSAGLFWASEGAIIIGYPEEHKRGRYLAYWLAFRNSGSIIGGAINLAFNAHGVTRGKLDWRTFLVFVILQSLSPFVAGFLSPPHKVRRQDGATIKEHQKTSTKKELVDLYHLFKSKEIILVLPLFFYATYELSYIGSYLTLYFTVRARALASLVSALVQILGNLLFGVFLDWKRFSVNQRAKIAYIFMMSIIGGCWIWGTVVQYDYWKDPPALDWNDSGFGRGWALYIFWQLNFSMVYNYCYWMIGYMTTDDTEHVRYTSIVRGVEAAGGAVAAGIASTKAPLIASTGINFGLWAISVPTAWVVIRQDDHLAHGEDLFSRGPEPERALHVPERLHREVVGDQRGADAVGGFGLGEDPVEVEDGSEDQGERGVGVVGVDAGQQAQGLVCFVAVDGLEEVRVDAVPEVQKRVDHQRVPVEDACGEDGLAHGGEEVDFGAVVLRAAEQEGDEVDEEVEFALDGEADGHEQVPRVAGSGVERLGDALQLCEQLGQLLVCRHQASVCTARRYLKINMGTAHRAISERLRERERAGERAHGGGDWRGQRHWAGGREAAGEQGRERVLCGPERGGVGQPGARAGDHAGAVPKGGRDVVGRAARRVRERVEAVWLDRHGGAGGGDHGDEGLSRGGGGGRRATAAVVRGAGHQPEGRAERGEACAVLLQEAWREGEPSEPSEPGEVDRACCVDVGVLWRAGAADVQGCEARGGGHSARAAGAPGGGWVCGELRCAVVHGDVHDGPAAGDLATRRGAGEHGDGGCGCGCAAAG</sequence>
<comment type="subcellular location">
    <subcellularLocation>
        <location evidence="1">Membrane</location>
        <topology evidence="1">Multi-pass membrane protein</topology>
    </subcellularLocation>
</comment>
<keyword evidence="4 6" id="KW-0472">Membrane</keyword>
<dbReference type="EMBL" id="JAEUBE010000087">
    <property type="protein sequence ID" value="KAH3670364.1"/>
    <property type="molecule type" value="Genomic_DNA"/>
</dbReference>
<feature type="region of interest" description="Disordered" evidence="5">
    <location>
        <begin position="748"/>
        <end position="771"/>
    </location>
</feature>
<feature type="transmembrane region" description="Helical" evidence="6">
    <location>
        <begin position="40"/>
        <end position="59"/>
    </location>
</feature>
<evidence type="ECO:0000256" key="3">
    <source>
        <dbReference type="ARBA" id="ARBA00022989"/>
    </source>
</evidence>
<accession>A0A9P8PFN6</accession>
<feature type="compositionally biased region" description="Basic and acidic residues" evidence="5">
    <location>
        <begin position="748"/>
        <end position="762"/>
    </location>
</feature>
<dbReference type="GO" id="GO:0016020">
    <property type="term" value="C:membrane"/>
    <property type="evidence" value="ECO:0007669"/>
    <property type="project" value="UniProtKB-SubCell"/>
</dbReference>
<evidence type="ECO:0000256" key="2">
    <source>
        <dbReference type="ARBA" id="ARBA00022692"/>
    </source>
</evidence>
<feature type="region of interest" description="Disordered" evidence="5">
    <location>
        <begin position="663"/>
        <end position="726"/>
    </location>
</feature>
<feature type="transmembrane region" description="Helical" evidence="6">
    <location>
        <begin position="323"/>
        <end position="343"/>
    </location>
</feature>
<feature type="transmembrane region" description="Helical" evidence="6">
    <location>
        <begin position="257"/>
        <end position="282"/>
    </location>
</feature>
<dbReference type="Proteomes" id="UP000769157">
    <property type="component" value="Unassembled WGS sequence"/>
</dbReference>
<name>A0A9P8PFN6_9ASCO</name>
<feature type="transmembrane region" description="Helical" evidence="6">
    <location>
        <begin position="129"/>
        <end position="154"/>
    </location>
</feature>
<dbReference type="Pfam" id="PF07690">
    <property type="entry name" value="MFS_1"/>
    <property type="match status" value="1"/>
</dbReference>
<feature type="transmembrane region" description="Helical" evidence="6">
    <location>
        <begin position="79"/>
        <end position="99"/>
    </location>
</feature>
<organism evidence="7 8">
    <name type="scientific">Ogataea philodendri</name>
    <dbReference type="NCBI Taxonomy" id="1378263"/>
    <lineage>
        <taxon>Eukaryota</taxon>
        <taxon>Fungi</taxon>
        <taxon>Dikarya</taxon>
        <taxon>Ascomycota</taxon>
        <taxon>Saccharomycotina</taxon>
        <taxon>Pichiomycetes</taxon>
        <taxon>Pichiales</taxon>
        <taxon>Pichiaceae</taxon>
        <taxon>Ogataea</taxon>
    </lineage>
</organism>
<keyword evidence="8" id="KW-1185">Reference proteome</keyword>
<feature type="compositionally biased region" description="Basic and acidic residues" evidence="5">
    <location>
        <begin position="690"/>
        <end position="699"/>
    </location>
</feature>
<dbReference type="Gene3D" id="1.20.1250.20">
    <property type="entry name" value="MFS general substrate transporter like domains"/>
    <property type="match status" value="1"/>
</dbReference>
<dbReference type="GO" id="GO:0022857">
    <property type="term" value="F:transmembrane transporter activity"/>
    <property type="evidence" value="ECO:0007669"/>
    <property type="project" value="InterPro"/>
</dbReference>
<evidence type="ECO:0000256" key="5">
    <source>
        <dbReference type="SAM" id="MobiDB-lite"/>
    </source>
</evidence>
<dbReference type="PANTHER" id="PTHR23294">
    <property type="entry name" value="ET TRANSLATION PRODUCT-RELATED"/>
    <property type="match status" value="1"/>
</dbReference>
<dbReference type="PANTHER" id="PTHR23294:SF19">
    <property type="entry name" value="DUF895 DOMAIN MEMBRANE PROTEIN-RELATED"/>
    <property type="match status" value="1"/>
</dbReference>
<evidence type="ECO:0000313" key="7">
    <source>
        <dbReference type="EMBL" id="KAH3670364.1"/>
    </source>
</evidence>
<feature type="transmembrane region" description="Helical" evidence="6">
    <location>
        <begin position="199"/>
        <end position="219"/>
    </location>
</feature>
<dbReference type="AlphaFoldDB" id="A0A9P8PFN6"/>